<evidence type="ECO:0000313" key="1">
    <source>
        <dbReference type="EMBL" id="KAL3724782.1"/>
    </source>
</evidence>
<name>A0ABD3JCB1_EUCGL</name>
<sequence length="108" mass="12026">MEDFLLADSSIRRGCSAIRGCWCFIPANQNLKIGVEQLSYRNRTRYSQCPVIPEARSKSGFIIVEKRTFLEGDSSLVQSRLGFSSVGARLEVCPLFGEESARGSGFRN</sequence>
<keyword evidence="2" id="KW-1185">Reference proteome</keyword>
<gene>
    <name evidence="1" type="ORF">ACJRO7_029878</name>
</gene>
<proteinExistence type="predicted"/>
<comment type="caution">
    <text evidence="1">The sequence shown here is derived from an EMBL/GenBank/DDBJ whole genome shotgun (WGS) entry which is preliminary data.</text>
</comment>
<accession>A0ABD3JCB1</accession>
<dbReference type="AlphaFoldDB" id="A0ABD3JCB1"/>
<dbReference type="EMBL" id="JBJKBG010000008">
    <property type="protein sequence ID" value="KAL3724782.1"/>
    <property type="molecule type" value="Genomic_DNA"/>
</dbReference>
<dbReference type="Proteomes" id="UP001634007">
    <property type="component" value="Unassembled WGS sequence"/>
</dbReference>
<reference evidence="1 2" key="1">
    <citation type="submission" date="2024-11" db="EMBL/GenBank/DDBJ databases">
        <title>Chromosome-level genome assembly of Eucalyptus globulus Labill. provides insights into its genome evolution.</title>
        <authorList>
            <person name="Li X."/>
        </authorList>
    </citation>
    <scope>NUCLEOTIDE SEQUENCE [LARGE SCALE GENOMIC DNA]</scope>
    <source>
        <strain evidence="1">CL2024</strain>
        <tissue evidence="1">Fresh tender leaves</tissue>
    </source>
</reference>
<protein>
    <submittedName>
        <fullName evidence="1">Uncharacterized protein</fullName>
    </submittedName>
</protein>
<organism evidence="1 2">
    <name type="scientific">Eucalyptus globulus</name>
    <name type="common">Tasmanian blue gum</name>
    <dbReference type="NCBI Taxonomy" id="34317"/>
    <lineage>
        <taxon>Eukaryota</taxon>
        <taxon>Viridiplantae</taxon>
        <taxon>Streptophyta</taxon>
        <taxon>Embryophyta</taxon>
        <taxon>Tracheophyta</taxon>
        <taxon>Spermatophyta</taxon>
        <taxon>Magnoliopsida</taxon>
        <taxon>eudicotyledons</taxon>
        <taxon>Gunneridae</taxon>
        <taxon>Pentapetalae</taxon>
        <taxon>rosids</taxon>
        <taxon>malvids</taxon>
        <taxon>Myrtales</taxon>
        <taxon>Myrtaceae</taxon>
        <taxon>Myrtoideae</taxon>
        <taxon>Eucalypteae</taxon>
        <taxon>Eucalyptus</taxon>
    </lineage>
</organism>
<evidence type="ECO:0000313" key="2">
    <source>
        <dbReference type="Proteomes" id="UP001634007"/>
    </source>
</evidence>